<keyword evidence="1" id="KW-0175">Coiled coil</keyword>
<evidence type="ECO:0000313" key="2">
    <source>
        <dbReference type="EMBL" id="KAL2557670.1"/>
    </source>
</evidence>
<evidence type="ECO:0000313" key="3">
    <source>
        <dbReference type="Proteomes" id="UP001604277"/>
    </source>
</evidence>
<evidence type="ECO:0000256" key="1">
    <source>
        <dbReference type="SAM" id="Coils"/>
    </source>
</evidence>
<feature type="coiled-coil region" evidence="1">
    <location>
        <begin position="17"/>
        <end position="86"/>
    </location>
</feature>
<comment type="caution">
    <text evidence="2">The sequence shown here is derived from an EMBL/GenBank/DDBJ whole genome shotgun (WGS) entry which is preliminary data.</text>
</comment>
<dbReference type="AlphaFoldDB" id="A0ABD1X6S0"/>
<accession>A0ABD1X6S0</accession>
<gene>
    <name evidence="2" type="ORF">Fot_02409</name>
</gene>
<name>A0ABD1X6S0_9LAMI</name>
<sequence length="250" mass="28621">MDRDHFKEQTSWLQEVLNESKNEMRHLVDERDKLKTDLATAQSDVVEFLKRFDLANRDQDITAQALAEANAQMESLMGRITQLDEANAQRDRLLDKICQLEEVAESLRSDNLSLKVNTEEAVKAGVKNFRSQFKFTPNYENFQAFFVNFGAQQVLTEVKELHPNLDLSTIKVDYPSPEEDEDGVGQTPADPLNTQQTNLLLWGPRIGFSCHFVSKNIVAFPLFKRATICIPFREMYFFNICVSLGVLHAD</sequence>
<dbReference type="EMBL" id="JBFOLJ010000001">
    <property type="protein sequence ID" value="KAL2557670.1"/>
    <property type="molecule type" value="Genomic_DNA"/>
</dbReference>
<keyword evidence="3" id="KW-1185">Reference proteome</keyword>
<dbReference type="Proteomes" id="UP001604277">
    <property type="component" value="Unassembled WGS sequence"/>
</dbReference>
<proteinExistence type="predicted"/>
<reference evidence="3" key="1">
    <citation type="submission" date="2024-07" db="EMBL/GenBank/DDBJ databases">
        <title>Two chromosome-level genome assemblies of Korean endemic species Abeliophyllum distichum and Forsythia ovata (Oleaceae).</title>
        <authorList>
            <person name="Jang H."/>
        </authorList>
    </citation>
    <scope>NUCLEOTIDE SEQUENCE [LARGE SCALE GENOMIC DNA]</scope>
</reference>
<organism evidence="2 3">
    <name type="scientific">Forsythia ovata</name>
    <dbReference type="NCBI Taxonomy" id="205694"/>
    <lineage>
        <taxon>Eukaryota</taxon>
        <taxon>Viridiplantae</taxon>
        <taxon>Streptophyta</taxon>
        <taxon>Embryophyta</taxon>
        <taxon>Tracheophyta</taxon>
        <taxon>Spermatophyta</taxon>
        <taxon>Magnoliopsida</taxon>
        <taxon>eudicotyledons</taxon>
        <taxon>Gunneridae</taxon>
        <taxon>Pentapetalae</taxon>
        <taxon>asterids</taxon>
        <taxon>lamiids</taxon>
        <taxon>Lamiales</taxon>
        <taxon>Oleaceae</taxon>
        <taxon>Forsythieae</taxon>
        <taxon>Forsythia</taxon>
    </lineage>
</organism>
<protein>
    <submittedName>
        <fullName evidence="2">Uncharacterized protein</fullName>
    </submittedName>
</protein>